<dbReference type="PANTHER" id="PTHR10963:SF60">
    <property type="entry name" value="GRAM-NEGATIVE BACTERIA-BINDING PROTEIN 1-RELATED"/>
    <property type="match status" value="1"/>
</dbReference>
<comment type="caution">
    <text evidence="2">The sequence shown here is derived from an EMBL/GenBank/DDBJ whole genome shotgun (WGS) entry which is preliminary data.</text>
</comment>
<organism evidence="2 3">
    <name type="scientific">Fusarium torulosum</name>
    <dbReference type="NCBI Taxonomy" id="33205"/>
    <lineage>
        <taxon>Eukaryota</taxon>
        <taxon>Fungi</taxon>
        <taxon>Dikarya</taxon>
        <taxon>Ascomycota</taxon>
        <taxon>Pezizomycotina</taxon>
        <taxon>Sordariomycetes</taxon>
        <taxon>Hypocreomycetidae</taxon>
        <taxon>Hypocreales</taxon>
        <taxon>Nectriaceae</taxon>
        <taxon>Fusarium</taxon>
    </lineage>
</organism>
<dbReference type="Proteomes" id="UP001187734">
    <property type="component" value="Unassembled WGS sequence"/>
</dbReference>
<name>A0AAE8M6D9_9HYPO</name>
<accession>A0AAE8M6D9</accession>
<feature type="domain" description="GH16" evidence="1">
    <location>
        <begin position="10"/>
        <end position="268"/>
    </location>
</feature>
<proteinExistence type="predicted"/>
<protein>
    <submittedName>
        <fullName evidence="2">Related to endo-1,3-beta-glucanase</fullName>
    </submittedName>
</protein>
<dbReference type="InterPro" id="IPR000757">
    <property type="entry name" value="Beta-glucanase-like"/>
</dbReference>
<keyword evidence="3" id="KW-1185">Reference proteome</keyword>
<dbReference type="Gene3D" id="2.60.120.200">
    <property type="match status" value="1"/>
</dbReference>
<dbReference type="PROSITE" id="PS51762">
    <property type="entry name" value="GH16_2"/>
    <property type="match status" value="1"/>
</dbReference>
<reference evidence="2" key="1">
    <citation type="submission" date="2018-03" db="EMBL/GenBank/DDBJ databases">
        <authorList>
            <person name="Guldener U."/>
        </authorList>
    </citation>
    <scope>NUCLEOTIDE SEQUENCE</scope>
</reference>
<dbReference type="PANTHER" id="PTHR10963">
    <property type="entry name" value="GLYCOSYL HYDROLASE-RELATED"/>
    <property type="match status" value="1"/>
</dbReference>
<dbReference type="EMBL" id="ONZP01000146">
    <property type="protein sequence ID" value="SPJ74975.1"/>
    <property type="molecule type" value="Genomic_DNA"/>
</dbReference>
<evidence type="ECO:0000259" key="1">
    <source>
        <dbReference type="PROSITE" id="PS51762"/>
    </source>
</evidence>
<dbReference type="InterPro" id="IPR013320">
    <property type="entry name" value="ConA-like_dom_sf"/>
</dbReference>
<gene>
    <name evidence="2" type="ORF">FTOL_04706</name>
</gene>
<dbReference type="SUPFAM" id="SSF49899">
    <property type="entry name" value="Concanavalin A-like lectins/glucanases"/>
    <property type="match status" value="1"/>
</dbReference>
<dbReference type="InterPro" id="IPR050546">
    <property type="entry name" value="Glycosyl_Hydrlase_16"/>
</dbReference>
<evidence type="ECO:0000313" key="2">
    <source>
        <dbReference type="EMBL" id="SPJ74975.1"/>
    </source>
</evidence>
<dbReference type="AlphaFoldDB" id="A0AAE8M6D9"/>
<evidence type="ECO:0000313" key="3">
    <source>
        <dbReference type="Proteomes" id="UP001187734"/>
    </source>
</evidence>
<dbReference type="GO" id="GO:0005975">
    <property type="term" value="P:carbohydrate metabolic process"/>
    <property type="evidence" value="ECO:0007669"/>
    <property type="project" value="InterPro"/>
</dbReference>
<sequence>MAPYIDGFTHHWWNDFQGDADNFPDQNQWEIVERGPNRGNREVQTFIKDTSVVALDGEKLVIKPMRDGDEWYSARLHGTTNFHADDGRIMIIQAELAVGGAPREAQSGIWPSFWLLGKSYRNGGDETWPMCGEIDIFENASGKDFAIPAVHYGPSFKDKQILLSTEGVSFDRDEYHTWAVLIDRKNSGGNWEDEKIQFLLDGDVYYEISGRDMGNEESWASVAHQAVFPIIQVAVGTNWNGGSEPNDDTATGPDVGLALKYVAVYFDS</sequence>
<dbReference type="GO" id="GO:0004553">
    <property type="term" value="F:hydrolase activity, hydrolyzing O-glycosyl compounds"/>
    <property type="evidence" value="ECO:0007669"/>
    <property type="project" value="InterPro"/>
</dbReference>